<feature type="domain" description="Berberine/berberine-like" evidence="6">
    <location>
        <begin position="265"/>
        <end position="305"/>
    </location>
</feature>
<proteinExistence type="inferred from homology"/>
<organism evidence="7 8">
    <name type="scientific">Halobium palmae</name>
    <dbReference type="NCBI Taxonomy" id="1776492"/>
    <lineage>
        <taxon>Archaea</taxon>
        <taxon>Methanobacteriati</taxon>
        <taxon>Methanobacteriota</taxon>
        <taxon>Stenosarchaea group</taxon>
        <taxon>Halobacteria</taxon>
        <taxon>Halobacteriales</taxon>
        <taxon>Haloferacaceae</taxon>
        <taxon>Halobium</taxon>
    </lineage>
</organism>
<comment type="similarity">
    <text evidence="2">Belongs to the oxygen-dependent FAD-linked oxidoreductase family.</text>
</comment>
<reference evidence="7 8" key="1">
    <citation type="journal article" date="2019" name="Int. J. Syst. Evol. Microbiol.">
        <title>The Global Catalogue of Microorganisms (GCM) 10K type strain sequencing project: providing services to taxonomists for standard genome sequencing and annotation.</title>
        <authorList>
            <consortium name="The Broad Institute Genomics Platform"/>
            <consortium name="The Broad Institute Genome Sequencing Center for Infectious Disease"/>
            <person name="Wu L."/>
            <person name="Ma J."/>
        </authorList>
    </citation>
    <scope>NUCLEOTIDE SEQUENCE [LARGE SCALE GENOMIC DNA]</scope>
    <source>
        <strain evidence="7 8">NBRC 111368</strain>
    </source>
</reference>
<keyword evidence="3" id="KW-0285">Flavoprotein</keyword>
<dbReference type="PANTHER" id="PTHR42973">
    <property type="entry name" value="BINDING OXIDOREDUCTASE, PUTATIVE (AFU_ORTHOLOGUE AFUA_1G17690)-RELATED"/>
    <property type="match status" value="1"/>
</dbReference>
<feature type="non-terminal residue" evidence="7">
    <location>
        <position position="1"/>
    </location>
</feature>
<sequence>HGLSLDAVRSMEVVTADGDVLTATADENPDLFWALRGGGGNFGVVTRFEYELYPVGPEVFALFVWYDAADAERVFRAVRESASRTSRDATLLPFVAEVPPISEFPETAWGDPAVAVLGCHLGDDDAVAEEFGPLRELADPVVDLSGPTSFVDLQSMLDADYPDGLRYYWKALYVDDLSDELVELLVRYGRTAPSPLSTVDVWPLGGAIDDPSPDETAFGHRGRPYLVTFEANWETPADDDANVAWAREGIAELRELGVAAGGYGNFPGFGEDPVRSLFGANYDRLAAVKAEYDPENLFRSNLNVEPAPDGASPPT</sequence>
<evidence type="ECO:0000256" key="4">
    <source>
        <dbReference type="ARBA" id="ARBA00022827"/>
    </source>
</evidence>
<dbReference type="InterPro" id="IPR036318">
    <property type="entry name" value="FAD-bd_PCMH-like_sf"/>
</dbReference>
<evidence type="ECO:0000256" key="3">
    <source>
        <dbReference type="ARBA" id="ARBA00022630"/>
    </source>
</evidence>
<name>A0ABD5S060_9EURY</name>
<keyword evidence="8" id="KW-1185">Reference proteome</keyword>
<evidence type="ECO:0000259" key="6">
    <source>
        <dbReference type="Pfam" id="PF08031"/>
    </source>
</evidence>
<evidence type="ECO:0000256" key="1">
    <source>
        <dbReference type="ARBA" id="ARBA00001974"/>
    </source>
</evidence>
<evidence type="ECO:0000256" key="2">
    <source>
        <dbReference type="ARBA" id="ARBA00005466"/>
    </source>
</evidence>
<keyword evidence="4" id="KW-0274">FAD</keyword>
<dbReference type="AlphaFoldDB" id="A0ABD5S060"/>
<evidence type="ECO:0000313" key="8">
    <source>
        <dbReference type="Proteomes" id="UP001596328"/>
    </source>
</evidence>
<dbReference type="Proteomes" id="UP001596328">
    <property type="component" value="Unassembled WGS sequence"/>
</dbReference>
<dbReference type="InterPro" id="IPR016164">
    <property type="entry name" value="FAD-linked_Oxase-like_C"/>
</dbReference>
<dbReference type="SUPFAM" id="SSF56176">
    <property type="entry name" value="FAD-binding/transporter-associated domain-like"/>
    <property type="match status" value="1"/>
</dbReference>
<dbReference type="EMBL" id="JBHSWU010000214">
    <property type="protein sequence ID" value="MFC6724558.1"/>
    <property type="molecule type" value="Genomic_DNA"/>
</dbReference>
<dbReference type="InterPro" id="IPR012951">
    <property type="entry name" value="BBE"/>
</dbReference>
<evidence type="ECO:0000313" key="7">
    <source>
        <dbReference type="EMBL" id="MFC6724558.1"/>
    </source>
</evidence>
<dbReference type="GO" id="GO:0016491">
    <property type="term" value="F:oxidoreductase activity"/>
    <property type="evidence" value="ECO:0007669"/>
    <property type="project" value="UniProtKB-KW"/>
</dbReference>
<keyword evidence="5" id="KW-0560">Oxidoreductase</keyword>
<dbReference type="InterPro" id="IPR016169">
    <property type="entry name" value="FAD-bd_PCMH_sub2"/>
</dbReference>
<dbReference type="Gene3D" id="3.30.465.10">
    <property type="match status" value="1"/>
</dbReference>
<comment type="cofactor">
    <cofactor evidence="1">
        <name>FAD</name>
        <dbReference type="ChEBI" id="CHEBI:57692"/>
    </cofactor>
</comment>
<gene>
    <name evidence="7" type="ORF">ACFQE1_09265</name>
</gene>
<comment type="caution">
    <text evidence="7">The sequence shown here is derived from an EMBL/GenBank/DDBJ whole genome shotgun (WGS) entry which is preliminary data.</text>
</comment>
<dbReference type="Pfam" id="PF08031">
    <property type="entry name" value="BBE"/>
    <property type="match status" value="1"/>
</dbReference>
<accession>A0ABD5S060</accession>
<evidence type="ECO:0000256" key="5">
    <source>
        <dbReference type="ARBA" id="ARBA00023002"/>
    </source>
</evidence>
<dbReference type="SUPFAM" id="SSF55103">
    <property type="entry name" value="FAD-linked oxidases, C-terminal domain"/>
    <property type="match status" value="1"/>
</dbReference>
<dbReference type="InterPro" id="IPR050416">
    <property type="entry name" value="FAD-linked_Oxidoreductase"/>
</dbReference>
<protein>
    <submittedName>
        <fullName evidence="7">FAD-binding oxidoreductase</fullName>
    </submittedName>
</protein>
<dbReference type="Gene3D" id="3.40.462.20">
    <property type="match status" value="1"/>
</dbReference>
<dbReference type="PANTHER" id="PTHR42973:SF39">
    <property type="entry name" value="FAD-BINDING PCMH-TYPE DOMAIN-CONTAINING PROTEIN"/>
    <property type="match status" value="1"/>
</dbReference>